<dbReference type="CDD" id="cd22271">
    <property type="entry name" value="DPBB_EXP_N-like"/>
    <property type="match status" value="1"/>
</dbReference>
<feature type="compositionally biased region" description="Low complexity" evidence="2">
    <location>
        <begin position="195"/>
        <end position="215"/>
    </location>
</feature>
<dbReference type="Gene3D" id="2.60.40.760">
    <property type="entry name" value="Expansin, cellulose-binding-like domain"/>
    <property type="match status" value="1"/>
</dbReference>
<evidence type="ECO:0000256" key="2">
    <source>
        <dbReference type="SAM" id="MobiDB-lite"/>
    </source>
</evidence>
<dbReference type="InterPro" id="IPR051477">
    <property type="entry name" value="Expansin_CellWall"/>
</dbReference>
<protein>
    <recommendedName>
        <fullName evidence="4">Expansin-like EG45 domain-containing protein</fullName>
    </recommendedName>
</protein>
<evidence type="ECO:0000313" key="5">
    <source>
        <dbReference type="EMBL" id="CAG8405347.1"/>
    </source>
</evidence>
<evidence type="ECO:0000259" key="4">
    <source>
        <dbReference type="PROSITE" id="PS50842"/>
    </source>
</evidence>
<sequence length="413" mass="42038">MKYLSVASVAALLSATVSASPLAPRDSCPKGYTQSVYYKTIYLEPSTSAIPESTATPSPSPITVESQSSAVPTVIPSSTAVITSQAPVVEQVESSTSSAVVSTSTSEAAPAIALLPTASVESAATVETTPVIQPIEQTTQAAVQTTTSSAVEVVEPTTQAATETTPAPIVKAVEPTTQAVTETTAAPVVKAAVQSTSTTSSTTSSSTSSTSSSSSENAGKATFYGGNVSGGTCSFSGYSLPSSLFGTALSLARWDDAANCGRCVSVTGPEGNTVKAMIVDQCPECESNHLDLFQNAFAELSDISAGIIGINWSFVSCDLDGPLKLKNKEGTSAYWFSMQVVNANDAVTALDVSTDGGSSWQSTERTSYNFFENSSGFGTDSVTVRVTGASGKTVVVKDVGVSSGAEVTASSNL</sequence>
<gene>
    <name evidence="5" type="ORF">PSALAMII_LOCUS8223</name>
</gene>
<dbReference type="AlphaFoldDB" id="A0A9W4NQR2"/>
<dbReference type="Gene3D" id="2.40.40.10">
    <property type="entry name" value="RlpA-like domain"/>
    <property type="match status" value="1"/>
</dbReference>
<dbReference type="PANTHER" id="PTHR31836:SF21">
    <property type="entry name" value="EXPANSIN-LIKE PROTEIN 7"/>
    <property type="match status" value="1"/>
</dbReference>
<dbReference type="PANTHER" id="PTHR31836">
    <property type="match status" value="1"/>
</dbReference>
<comment type="caution">
    <text evidence="5">The sequence shown here is derived from an EMBL/GenBank/DDBJ whole genome shotgun (WGS) entry which is preliminary data.</text>
</comment>
<evidence type="ECO:0000256" key="1">
    <source>
        <dbReference type="ARBA" id="ARBA00022729"/>
    </source>
</evidence>
<dbReference type="InterPro" id="IPR049818">
    <property type="entry name" value="Expansin_EXLX1-like"/>
</dbReference>
<evidence type="ECO:0000313" key="6">
    <source>
        <dbReference type="Proteomes" id="UP001152649"/>
    </source>
</evidence>
<dbReference type="NCBIfam" id="NF041144">
    <property type="entry name" value="expansin_EXLX1"/>
    <property type="match status" value="1"/>
</dbReference>
<reference evidence="5" key="1">
    <citation type="submission" date="2021-07" db="EMBL/GenBank/DDBJ databases">
        <authorList>
            <person name="Branca A.L. A."/>
        </authorList>
    </citation>
    <scope>NUCLEOTIDE SEQUENCE</scope>
</reference>
<feature type="domain" description="Expansin-like EG45" evidence="4">
    <location>
        <begin position="230"/>
        <end position="322"/>
    </location>
</feature>
<keyword evidence="1 3" id="KW-0732">Signal</keyword>
<evidence type="ECO:0000256" key="3">
    <source>
        <dbReference type="SAM" id="SignalP"/>
    </source>
</evidence>
<dbReference type="SUPFAM" id="SSF49590">
    <property type="entry name" value="PHL pollen allergen"/>
    <property type="match status" value="1"/>
</dbReference>
<feature type="signal peptide" evidence="3">
    <location>
        <begin position="1"/>
        <end position="19"/>
    </location>
</feature>
<dbReference type="Proteomes" id="UP001152649">
    <property type="component" value="Unassembled WGS sequence"/>
</dbReference>
<feature type="region of interest" description="Disordered" evidence="2">
    <location>
        <begin position="191"/>
        <end position="218"/>
    </location>
</feature>
<keyword evidence="6" id="KW-1185">Reference proteome</keyword>
<dbReference type="OrthoDB" id="406505at2759"/>
<dbReference type="PROSITE" id="PS50842">
    <property type="entry name" value="EXPANSIN_EG45"/>
    <property type="match status" value="1"/>
</dbReference>
<name>A0A9W4NQR2_9EURO</name>
<feature type="chain" id="PRO_5040980836" description="Expansin-like EG45 domain-containing protein" evidence="3">
    <location>
        <begin position="20"/>
        <end position="413"/>
    </location>
</feature>
<organism evidence="5 6">
    <name type="scientific">Penicillium salamii</name>
    <dbReference type="NCBI Taxonomy" id="1612424"/>
    <lineage>
        <taxon>Eukaryota</taxon>
        <taxon>Fungi</taxon>
        <taxon>Dikarya</taxon>
        <taxon>Ascomycota</taxon>
        <taxon>Pezizomycotina</taxon>
        <taxon>Eurotiomycetes</taxon>
        <taxon>Eurotiomycetidae</taxon>
        <taxon>Eurotiales</taxon>
        <taxon>Aspergillaceae</taxon>
        <taxon>Penicillium</taxon>
    </lineage>
</organism>
<dbReference type="SUPFAM" id="SSF50685">
    <property type="entry name" value="Barwin-like endoglucanases"/>
    <property type="match status" value="1"/>
</dbReference>
<accession>A0A9W4NQR2</accession>
<dbReference type="EMBL" id="CAJVPG010000422">
    <property type="protein sequence ID" value="CAG8405347.1"/>
    <property type="molecule type" value="Genomic_DNA"/>
</dbReference>
<dbReference type="InterPro" id="IPR036908">
    <property type="entry name" value="RlpA-like_sf"/>
</dbReference>
<proteinExistence type="predicted"/>
<dbReference type="InterPro" id="IPR007112">
    <property type="entry name" value="Expansin/allergen_DPBB_dom"/>
</dbReference>
<dbReference type="InterPro" id="IPR036749">
    <property type="entry name" value="Expansin_CBD_sf"/>
</dbReference>